<reference evidence="3" key="1">
    <citation type="journal article" date="2019" name="Int. J. Syst. Evol. Microbiol.">
        <title>The Global Catalogue of Microorganisms (GCM) 10K type strain sequencing project: providing services to taxonomists for standard genome sequencing and annotation.</title>
        <authorList>
            <consortium name="The Broad Institute Genomics Platform"/>
            <consortium name="The Broad Institute Genome Sequencing Center for Infectious Disease"/>
            <person name="Wu L."/>
            <person name="Ma J."/>
        </authorList>
    </citation>
    <scope>NUCLEOTIDE SEQUENCE [LARGE SCALE GENOMIC DNA]</scope>
    <source>
        <strain evidence="3">XZYJ18</strain>
    </source>
</reference>
<keyword evidence="3" id="KW-1185">Reference proteome</keyword>
<evidence type="ECO:0000256" key="1">
    <source>
        <dbReference type="SAM" id="MobiDB-lite"/>
    </source>
</evidence>
<evidence type="ECO:0000313" key="2">
    <source>
        <dbReference type="EMBL" id="MFC4565926.1"/>
    </source>
</evidence>
<feature type="compositionally biased region" description="Basic and acidic residues" evidence="1">
    <location>
        <begin position="42"/>
        <end position="53"/>
    </location>
</feature>
<protein>
    <submittedName>
        <fullName evidence="2">Uncharacterized protein</fullName>
    </submittedName>
</protein>
<comment type="caution">
    <text evidence="2">The sequence shown here is derived from an EMBL/GenBank/DDBJ whole genome shotgun (WGS) entry which is preliminary data.</text>
</comment>
<evidence type="ECO:0000313" key="3">
    <source>
        <dbReference type="Proteomes" id="UP001595923"/>
    </source>
</evidence>
<sequence>MAEKTEITLKYLREFRDAKIGPMLDDLREQRDALDAYIDPGGPKEDQPSDDGIRAGNPDLFPAAGHLAFTVNSSVVEMRGKLQGFIDEFDRLSERLEHTEAIFTGVEDDSVLTVQQLQALMAPADGGS</sequence>
<accession>A0ABV9E6G5</accession>
<feature type="region of interest" description="Disordered" evidence="1">
    <location>
        <begin position="36"/>
        <end position="56"/>
    </location>
</feature>
<proteinExistence type="predicted"/>
<dbReference type="EMBL" id="JBHSFQ010000053">
    <property type="protein sequence ID" value="MFC4565926.1"/>
    <property type="molecule type" value="Genomic_DNA"/>
</dbReference>
<organism evidence="2 3">
    <name type="scientific">Nocardiopsis mangrovi</name>
    <dbReference type="NCBI Taxonomy" id="1179818"/>
    <lineage>
        <taxon>Bacteria</taxon>
        <taxon>Bacillati</taxon>
        <taxon>Actinomycetota</taxon>
        <taxon>Actinomycetes</taxon>
        <taxon>Streptosporangiales</taxon>
        <taxon>Nocardiopsidaceae</taxon>
        <taxon>Nocardiopsis</taxon>
    </lineage>
</organism>
<dbReference type="RefSeq" id="WP_378580353.1">
    <property type="nucleotide sequence ID" value="NZ_JBHSFQ010000053.1"/>
</dbReference>
<gene>
    <name evidence="2" type="ORF">ACFO4E_29075</name>
</gene>
<name>A0ABV9E6G5_9ACTN</name>
<dbReference type="Proteomes" id="UP001595923">
    <property type="component" value="Unassembled WGS sequence"/>
</dbReference>